<sequence>MSEGSKQNSGLEKALRYGLAAIGPIATAGSQFVLSLQLLHVLDIKSFGSFAFLLVTSQFSSGVWSALFCAPLPVLVTQGSAEQRQTMLRCLFATNLALAAAAFFVFWALGEALGVAHGAAALFAGYGAFALLRWFGRAYAYVTGHQIRATMSDLLYSLALLAGLSAIYLTKSSDLYLPNAALMASAILSLIPFGGSYLVQQFVKLSFRDIPRYREVWRRHSSWSLTGVVTTEATANAHAYIVTFFLGPTAFAPLSASALLIRPISVVMNALTDFERPQMARQLDAGNFGGALHSLRTFRIAMIGIWALTALAAAALIIFAPRLIFPERYAINYLAVAAALWMAVAGTRSLRTADSVLLQAGGVFRELAYASMISSGVSVLAVIALLVWGGPLWSIAGILVGEAVYAAWIWREAARWRHRQSAAGSDGAGPLAASPEAAQAQPRERVDEEQAS</sequence>
<proteinExistence type="predicted"/>
<dbReference type="Proteomes" id="UP000290819">
    <property type="component" value="Unassembled WGS sequence"/>
</dbReference>
<evidence type="ECO:0000256" key="1">
    <source>
        <dbReference type="SAM" id="MobiDB-lite"/>
    </source>
</evidence>
<feature type="transmembrane region" description="Helical" evidence="2">
    <location>
        <begin position="392"/>
        <end position="410"/>
    </location>
</feature>
<reference evidence="3 4" key="1">
    <citation type="submission" date="2017-03" db="EMBL/GenBank/DDBJ databases">
        <authorList>
            <person name="Safronova V.I."/>
            <person name="Sazanova A.L."/>
            <person name="Chirak E.R."/>
        </authorList>
    </citation>
    <scope>NUCLEOTIDE SEQUENCE [LARGE SCALE GENOMIC DNA]</scope>
    <source>
        <strain evidence="3 4">Opo-243</strain>
    </source>
</reference>
<feature type="transmembrane region" description="Helical" evidence="2">
    <location>
        <begin position="14"/>
        <end position="38"/>
    </location>
</feature>
<feature type="compositionally biased region" description="Basic and acidic residues" evidence="1">
    <location>
        <begin position="442"/>
        <end position="452"/>
    </location>
</feature>
<feature type="transmembrane region" description="Helical" evidence="2">
    <location>
        <begin position="88"/>
        <end position="109"/>
    </location>
</feature>
<dbReference type="OrthoDB" id="6396247at2"/>
<keyword evidence="4" id="KW-1185">Reference proteome</keyword>
<feature type="transmembrane region" description="Helical" evidence="2">
    <location>
        <begin position="115"/>
        <end position="134"/>
    </location>
</feature>
<feature type="region of interest" description="Disordered" evidence="1">
    <location>
        <begin position="421"/>
        <end position="452"/>
    </location>
</feature>
<feature type="transmembrane region" description="Helical" evidence="2">
    <location>
        <begin position="176"/>
        <end position="199"/>
    </location>
</feature>
<comment type="caution">
    <text evidence="3">The sequence shown here is derived from an EMBL/GenBank/DDBJ whole genome shotgun (WGS) entry which is preliminary data.</text>
</comment>
<feature type="transmembrane region" description="Helical" evidence="2">
    <location>
        <begin position="154"/>
        <end position="170"/>
    </location>
</feature>
<gene>
    <name evidence="3" type="ORF">B5V03_15720</name>
</gene>
<keyword evidence="2" id="KW-0812">Transmembrane</keyword>
<evidence type="ECO:0000313" key="3">
    <source>
        <dbReference type="EMBL" id="RXT47719.1"/>
    </source>
</evidence>
<feature type="transmembrane region" description="Helical" evidence="2">
    <location>
        <begin position="303"/>
        <end position="324"/>
    </location>
</feature>
<dbReference type="AlphaFoldDB" id="A0A4V1P6I4"/>
<feature type="transmembrane region" description="Helical" evidence="2">
    <location>
        <begin position="330"/>
        <end position="347"/>
    </location>
</feature>
<evidence type="ECO:0008006" key="5">
    <source>
        <dbReference type="Google" id="ProtNLM"/>
    </source>
</evidence>
<feature type="transmembrane region" description="Helical" evidence="2">
    <location>
        <begin position="367"/>
        <end position="386"/>
    </location>
</feature>
<feature type="transmembrane region" description="Helical" evidence="2">
    <location>
        <begin position="50"/>
        <end position="76"/>
    </location>
</feature>
<evidence type="ECO:0000313" key="4">
    <source>
        <dbReference type="Proteomes" id="UP000290819"/>
    </source>
</evidence>
<name>A0A4V1P6I4_9BRAD</name>
<dbReference type="RefSeq" id="WP_129271255.1">
    <property type="nucleotide sequence ID" value="NZ_MZXW01000017.1"/>
</dbReference>
<protein>
    <recommendedName>
        <fullName evidence="5">Lipopolysaccharide biosynthesis protein</fullName>
    </recommendedName>
</protein>
<keyword evidence="2" id="KW-1133">Transmembrane helix</keyword>
<accession>A0A4V1P6I4</accession>
<evidence type="ECO:0000256" key="2">
    <source>
        <dbReference type="SAM" id="Phobius"/>
    </source>
</evidence>
<keyword evidence="2" id="KW-0472">Membrane</keyword>
<dbReference type="EMBL" id="MZXW01000017">
    <property type="protein sequence ID" value="RXT47719.1"/>
    <property type="molecule type" value="Genomic_DNA"/>
</dbReference>
<organism evidence="3 4">
    <name type="scientific">Bradyrhizobium betae</name>
    <dbReference type="NCBI Taxonomy" id="244734"/>
    <lineage>
        <taxon>Bacteria</taxon>
        <taxon>Pseudomonadati</taxon>
        <taxon>Pseudomonadota</taxon>
        <taxon>Alphaproteobacteria</taxon>
        <taxon>Hyphomicrobiales</taxon>
        <taxon>Nitrobacteraceae</taxon>
        <taxon>Bradyrhizobium</taxon>
    </lineage>
</organism>